<dbReference type="STRING" id="29539.SAMN02745716_2039"/>
<sequence length="378" mass="41343">MRAGVRELARDDLPAVAALYERVVRSGSERPAPGLVEYFDRLLFGPLSDPQVPPLVFVDGEGRVVAFLAAYTRWLRTRDGRHLRVGCSGQLVSDPEARMPGSGALLLRKFLAGPQDLTITDGATGEVAAMWRRLGGRIRPLESLAWVRVLRPLRAGISYALRRRQLPRGERLRRGRLVGRLGDLGDEPLTPDVLSALLEQRLEERAAAPVCDPDFAAWLLGELERTSGARGSLLARHVRDADNRSIGCYVAFVPRGGRAQVLAVLARSEQEGVLLDRLFTAARACGAISVEGRAESHLFEALVERRVLFRAAERALVHARDPQLLRLVLTGEVLLTRLDGEWWMSHHLDPLPTAPPDAPPPGRPSPLGSGATSDSSAH</sequence>
<gene>
    <name evidence="2" type="ORF">SAMN02745716_2039</name>
</gene>
<dbReference type="AlphaFoldDB" id="A0A1H6FY17"/>
<keyword evidence="3" id="KW-1185">Reference proteome</keyword>
<dbReference type="EMBL" id="FNWJ01000002">
    <property type="protein sequence ID" value="SEH15711.1"/>
    <property type="molecule type" value="Genomic_DNA"/>
</dbReference>
<accession>A0A1H6FY17</accession>
<dbReference type="SUPFAM" id="SSF55729">
    <property type="entry name" value="Acyl-CoA N-acyltransferases (Nat)"/>
    <property type="match status" value="1"/>
</dbReference>
<organism evidence="2 3">
    <name type="scientific">Thermoleophilum album</name>
    <dbReference type="NCBI Taxonomy" id="29539"/>
    <lineage>
        <taxon>Bacteria</taxon>
        <taxon>Bacillati</taxon>
        <taxon>Actinomycetota</taxon>
        <taxon>Thermoleophilia</taxon>
        <taxon>Thermoleophilales</taxon>
        <taxon>Thermoleophilaceae</taxon>
        <taxon>Thermoleophilum</taxon>
    </lineage>
</organism>
<protein>
    <submittedName>
        <fullName evidence="2">Uncharacterized protein</fullName>
    </submittedName>
</protein>
<dbReference type="Proteomes" id="UP000222056">
    <property type="component" value="Unassembled WGS sequence"/>
</dbReference>
<dbReference type="InterPro" id="IPR016181">
    <property type="entry name" value="Acyl_CoA_acyltransferase"/>
</dbReference>
<dbReference type="OrthoDB" id="3658990at2"/>
<name>A0A1H6FY17_THEAL</name>
<proteinExistence type="predicted"/>
<dbReference type="RefSeq" id="WP_093118711.1">
    <property type="nucleotide sequence ID" value="NZ_FNWJ01000002.1"/>
</dbReference>
<reference evidence="3" key="1">
    <citation type="submission" date="2016-10" db="EMBL/GenBank/DDBJ databases">
        <authorList>
            <person name="Varghese N."/>
            <person name="Submissions S."/>
        </authorList>
    </citation>
    <scope>NUCLEOTIDE SEQUENCE [LARGE SCALE GENOMIC DNA]</scope>
    <source>
        <strain evidence="3">ATCC 35263</strain>
    </source>
</reference>
<evidence type="ECO:0000256" key="1">
    <source>
        <dbReference type="SAM" id="MobiDB-lite"/>
    </source>
</evidence>
<evidence type="ECO:0000313" key="3">
    <source>
        <dbReference type="Proteomes" id="UP000222056"/>
    </source>
</evidence>
<feature type="region of interest" description="Disordered" evidence="1">
    <location>
        <begin position="352"/>
        <end position="378"/>
    </location>
</feature>
<dbReference type="Gene3D" id="3.40.630.30">
    <property type="match status" value="1"/>
</dbReference>
<feature type="compositionally biased region" description="Pro residues" evidence="1">
    <location>
        <begin position="352"/>
        <end position="364"/>
    </location>
</feature>
<evidence type="ECO:0000313" key="2">
    <source>
        <dbReference type="EMBL" id="SEH15711.1"/>
    </source>
</evidence>